<keyword evidence="1" id="KW-1133">Transmembrane helix</keyword>
<evidence type="ECO:0000259" key="2">
    <source>
        <dbReference type="Pfam" id="PF22085"/>
    </source>
</evidence>
<feature type="non-terminal residue" evidence="3">
    <location>
        <position position="162"/>
    </location>
</feature>
<organism evidence="3 4">
    <name type="scientific">Planomonospora corallina</name>
    <dbReference type="NCBI Taxonomy" id="1806052"/>
    <lineage>
        <taxon>Bacteria</taxon>
        <taxon>Bacillati</taxon>
        <taxon>Actinomycetota</taxon>
        <taxon>Actinomycetes</taxon>
        <taxon>Streptosporangiales</taxon>
        <taxon>Streptosporangiaceae</taxon>
        <taxon>Planomonospora</taxon>
    </lineage>
</organism>
<keyword evidence="1" id="KW-0472">Membrane</keyword>
<dbReference type="EMBL" id="JBHSBM010000004">
    <property type="protein sequence ID" value="MFC4056761.1"/>
    <property type="molecule type" value="Genomic_DNA"/>
</dbReference>
<proteinExistence type="predicted"/>
<reference evidence="4" key="1">
    <citation type="journal article" date="2019" name="Int. J. Syst. Evol. Microbiol.">
        <title>The Global Catalogue of Microorganisms (GCM) 10K type strain sequencing project: providing services to taxonomists for standard genome sequencing and annotation.</title>
        <authorList>
            <consortium name="The Broad Institute Genomics Platform"/>
            <consortium name="The Broad Institute Genome Sequencing Center for Infectious Disease"/>
            <person name="Wu L."/>
            <person name="Ma J."/>
        </authorList>
    </citation>
    <scope>NUCLEOTIDE SEQUENCE [LARGE SCALE GENOMIC DNA]</scope>
    <source>
        <strain evidence="4">TBRC 4489</strain>
    </source>
</reference>
<gene>
    <name evidence="3" type="ORF">ACFOWE_00495</name>
</gene>
<evidence type="ECO:0000313" key="4">
    <source>
        <dbReference type="Proteomes" id="UP001595850"/>
    </source>
</evidence>
<accession>A0ABV8I0M1</accession>
<comment type="caution">
    <text evidence="3">The sequence shown here is derived from an EMBL/GenBank/DDBJ whole genome shotgun (WGS) entry which is preliminary data.</text>
</comment>
<feature type="domain" description="Nitric oxide reductase subunit B cytochrome c-like" evidence="2">
    <location>
        <begin position="53"/>
        <end position="161"/>
    </location>
</feature>
<feature type="transmembrane region" description="Helical" evidence="1">
    <location>
        <begin position="23"/>
        <end position="43"/>
    </location>
</feature>
<dbReference type="RefSeq" id="WP_377284720.1">
    <property type="nucleotide sequence ID" value="NZ_JBHSBM010000004.1"/>
</dbReference>
<evidence type="ECO:0000313" key="3">
    <source>
        <dbReference type="EMBL" id="MFC4056761.1"/>
    </source>
</evidence>
<dbReference type="Pfam" id="PF22085">
    <property type="entry name" value="NorB_cytochrome_c-like"/>
    <property type="match status" value="1"/>
</dbReference>
<dbReference type="Proteomes" id="UP001595850">
    <property type="component" value="Unassembled WGS sequence"/>
</dbReference>
<dbReference type="InterPro" id="IPR054309">
    <property type="entry name" value="NorB_cytochrome_c-like"/>
</dbReference>
<keyword evidence="1" id="KW-0812">Transmembrane</keyword>
<sequence length="162" mass="17748">MVRADAPGTGPARRSEPMVAKGWVQGVALVMVFGFFVMGLLALRTYTDAMPLPGRVVDERGRTVFTDADITSGQQIFLRRGLQQYGSIVGHGGYLGPDYTADYLRRSAVLIEEDLRASGTADPKAAVTEMLRANRYDEATGTLRFTDAQVRAFEGLKRHYTG</sequence>
<evidence type="ECO:0000256" key="1">
    <source>
        <dbReference type="SAM" id="Phobius"/>
    </source>
</evidence>
<keyword evidence="4" id="KW-1185">Reference proteome</keyword>
<name>A0ABV8I0M1_9ACTN</name>
<protein>
    <recommendedName>
        <fullName evidence="2">Nitric oxide reductase subunit B cytochrome c-like domain-containing protein</fullName>
    </recommendedName>
</protein>